<dbReference type="AlphaFoldDB" id="A0A6G1H0D3"/>
<keyword evidence="1" id="KW-0472">Membrane</keyword>
<sequence>MQEAQLRLFTHLTGLFSVCFGSAREWAFSGALLGVFLFLIGRGGIRDTKSALFQFSFSPLSFQALCLVRNFIRFPPK</sequence>
<protein>
    <submittedName>
        <fullName evidence="2">Uncharacterized protein</fullName>
    </submittedName>
</protein>
<keyword evidence="3" id="KW-1185">Reference proteome</keyword>
<keyword evidence="1" id="KW-1133">Transmembrane helix</keyword>
<accession>A0A6G1H0D3</accession>
<dbReference type="Proteomes" id="UP000800041">
    <property type="component" value="Unassembled WGS sequence"/>
</dbReference>
<organism evidence="2 3">
    <name type="scientific">Aulographum hederae CBS 113979</name>
    <dbReference type="NCBI Taxonomy" id="1176131"/>
    <lineage>
        <taxon>Eukaryota</taxon>
        <taxon>Fungi</taxon>
        <taxon>Dikarya</taxon>
        <taxon>Ascomycota</taxon>
        <taxon>Pezizomycotina</taxon>
        <taxon>Dothideomycetes</taxon>
        <taxon>Pleosporomycetidae</taxon>
        <taxon>Aulographales</taxon>
        <taxon>Aulographaceae</taxon>
    </lineage>
</organism>
<dbReference type="EMBL" id="ML977156">
    <property type="protein sequence ID" value="KAF1986676.1"/>
    <property type="molecule type" value="Genomic_DNA"/>
</dbReference>
<reference evidence="2" key="1">
    <citation type="journal article" date="2020" name="Stud. Mycol.">
        <title>101 Dothideomycetes genomes: a test case for predicting lifestyles and emergence of pathogens.</title>
        <authorList>
            <person name="Haridas S."/>
            <person name="Albert R."/>
            <person name="Binder M."/>
            <person name="Bloem J."/>
            <person name="Labutti K."/>
            <person name="Salamov A."/>
            <person name="Andreopoulos B."/>
            <person name="Baker S."/>
            <person name="Barry K."/>
            <person name="Bills G."/>
            <person name="Bluhm B."/>
            <person name="Cannon C."/>
            <person name="Castanera R."/>
            <person name="Culley D."/>
            <person name="Daum C."/>
            <person name="Ezra D."/>
            <person name="Gonzalez J."/>
            <person name="Henrissat B."/>
            <person name="Kuo A."/>
            <person name="Liang C."/>
            <person name="Lipzen A."/>
            <person name="Lutzoni F."/>
            <person name="Magnuson J."/>
            <person name="Mondo S."/>
            <person name="Nolan M."/>
            <person name="Ohm R."/>
            <person name="Pangilinan J."/>
            <person name="Park H.-J."/>
            <person name="Ramirez L."/>
            <person name="Alfaro M."/>
            <person name="Sun H."/>
            <person name="Tritt A."/>
            <person name="Yoshinaga Y."/>
            <person name="Zwiers L.-H."/>
            <person name="Turgeon B."/>
            <person name="Goodwin S."/>
            <person name="Spatafora J."/>
            <person name="Crous P."/>
            <person name="Grigoriev I."/>
        </authorList>
    </citation>
    <scope>NUCLEOTIDE SEQUENCE</scope>
    <source>
        <strain evidence="2">CBS 113979</strain>
    </source>
</reference>
<evidence type="ECO:0000256" key="1">
    <source>
        <dbReference type="SAM" id="Phobius"/>
    </source>
</evidence>
<evidence type="ECO:0000313" key="3">
    <source>
        <dbReference type="Proteomes" id="UP000800041"/>
    </source>
</evidence>
<evidence type="ECO:0000313" key="2">
    <source>
        <dbReference type="EMBL" id="KAF1986676.1"/>
    </source>
</evidence>
<keyword evidence="1" id="KW-0812">Transmembrane</keyword>
<feature type="transmembrane region" description="Helical" evidence="1">
    <location>
        <begin position="26"/>
        <end position="45"/>
    </location>
</feature>
<proteinExistence type="predicted"/>
<name>A0A6G1H0D3_9PEZI</name>
<gene>
    <name evidence="2" type="ORF">K402DRAFT_85263</name>
</gene>